<dbReference type="EMBL" id="LR796658">
    <property type="protein sequence ID" value="CAB4157924.1"/>
    <property type="molecule type" value="Genomic_DNA"/>
</dbReference>
<gene>
    <name evidence="1" type="ORF">UFOVP692_54</name>
</gene>
<evidence type="ECO:0008006" key="2">
    <source>
        <dbReference type="Google" id="ProtNLM"/>
    </source>
</evidence>
<name>A0A6J5NRY1_9CAUD</name>
<organism evidence="1">
    <name type="scientific">uncultured Caudovirales phage</name>
    <dbReference type="NCBI Taxonomy" id="2100421"/>
    <lineage>
        <taxon>Viruses</taxon>
        <taxon>Duplodnaviria</taxon>
        <taxon>Heunggongvirae</taxon>
        <taxon>Uroviricota</taxon>
        <taxon>Caudoviricetes</taxon>
        <taxon>Peduoviridae</taxon>
        <taxon>Maltschvirus</taxon>
        <taxon>Maltschvirus maltsch</taxon>
    </lineage>
</organism>
<evidence type="ECO:0000313" key="1">
    <source>
        <dbReference type="EMBL" id="CAB4157924.1"/>
    </source>
</evidence>
<proteinExistence type="predicted"/>
<protein>
    <recommendedName>
        <fullName evidence="2">Phage major tail protein TP901-1</fullName>
    </recommendedName>
</protein>
<accession>A0A6J5NRY1</accession>
<reference evidence="1" key="1">
    <citation type="submission" date="2020-04" db="EMBL/GenBank/DDBJ databases">
        <authorList>
            <person name="Chiriac C."/>
            <person name="Salcher M."/>
            <person name="Ghai R."/>
            <person name="Kavagutti S V."/>
        </authorList>
    </citation>
    <scope>NUCLEOTIDE SEQUENCE</scope>
</reference>
<sequence>MPKYIVTNPRVTINGTNVSTSVAAATLELTATDVDVTNFGSSGWTEVLGGIKSGTVSLDFHSGYAAGEINTILNPLLGTIATVAINPNGTAPSSTNPTWTATVLVNSVSPVAGAVGDLATFSVSYPTSGSVTFATA</sequence>